<keyword evidence="3" id="KW-1185">Reference proteome</keyword>
<protein>
    <submittedName>
        <fullName evidence="2">Uncharacterized protein</fullName>
    </submittedName>
</protein>
<dbReference type="AlphaFoldDB" id="A0A098M451"/>
<reference evidence="2 3" key="1">
    <citation type="submission" date="2014-08" db="EMBL/GenBank/DDBJ databases">
        <authorList>
            <person name="den Bakker H.C."/>
        </authorList>
    </citation>
    <scope>NUCLEOTIDE SEQUENCE [LARGE SCALE GENOMIC DNA]</scope>
    <source>
        <strain evidence="2 3">DSM 18334</strain>
    </source>
</reference>
<organism evidence="2 3">
    <name type="scientific">Paenibacillus wynnii</name>
    <dbReference type="NCBI Taxonomy" id="268407"/>
    <lineage>
        <taxon>Bacteria</taxon>
        <taxon>Bacillati</taxon>
        <taxon>Bacillota</taxon>
        <taxon>Bacilli</taxon>
        <taxon>Bacillales</taxon>
        <taxon>Paenibacillaceae</taxon>
        <taxon>Paenibacillus</taxon>
    </lineage>
</organism>
<evidence type="ECO:0000256" key="1">
    <source>
        <dbReference type="SAM" id="Phobius"/>
    </source>
</evidence>
<dbReference type="Proteomes" id="UP000029734">
    <property type="component" value="Unassembled WGS sequence"/>
</dbReference>
<feature type="transmembrane region" description="Helical" evidence="1">
    <location>
        <begin position="21"/>
        <end position="39"/>
    </location>
</feature>
<name>A0A098M451_9BACL</name>
<dbReference type="STRING" id="268407.PWYN_19105"/>
<reference evidence="2 3" key="2">
    <citation type="submission" date="2014-10" db="EMBL/GenBank/DDBJ databases">
        <title>Comparative genomics of the Paenibacillus odorifer group.</title>
        <authorList>
            <person name="Tsai Y.-C."/>
            <person name="Martin N."/>
            <person name="Korlach J."/>
            <person name="Wiedmann M."/>
        </authorList>
    </citation>
    <scope>NUCLEOTIDE SEQUENCE [LARGE SCALE GENOMIC DNA]</scope>
    <source>
        <strain evidence="2 3">DSM 18334</strain>
    </source>
</reference>
<gene>
    <name evidence="2" type="ORF">PWYN_19105</name>
</gene>
<dbReference type="RefSeq" id="WP_036655053.1">
    <property type="nucleotide sequence ID" value="NZ_JQCR01000003.1"/>
</dbReference>
<comment type="caution">
    <text evidence="2">The sequence shown here is derived from an EMBL/GenBank/DDBJ whole genome shotgun (WGS) entry which is preliminary data.</text>
</comment>
<sequence>MNSIQNKNIFVTYPHGKKYPYTFSIFLLANGLFIVFSDLYNLNLIYYLLFVIAFLPFLFISLKSQKIKYRLEFSDDFLLIGETSLSSESIKKIVIYKPISIYLHVASNENRKKRITLQMDKGNAEDAFTQIKEWTDKHNIPLENNY</sequence>
<feature type="transmembrane region" description="Helical" evidence="1">
    <location>
        <begin position="45"/>
        <end position="62"/>
    </location>
</feature>
<keyword evidence="1" id="KW-0472">Membrane</keyword>
<evidence type="ECO:0000313" key="3">
    <source>
        <dbReference type="Proteomes" id="UP000029734"/>
    </source>
</evidence>
<dbReference type="EMBL" id="JQCR01000003">
    <property type="protein sequence ID" value="KGE16803.1"/>
    <property type="molecule type" value="Genomic_DNA"/>
</dbReference>
<evidence type="ECO:0000313" key="2">
    <source>
        <dbReference type="EMBL" id="KGE16803.1"/>
    </source>
</evidence>
<keyword evidence="1" id="KW-1133">Transmembrane helix</keyword>
<accession>A0A098M451</accession>
<keyword evidence="1" id="KW-0812">Transmembrane</keyword>
<proteinExistence type="predicted"/>